<name>A0A0F9AH28_9ZZZZ</name>
<protein>
    <submittedName>
        <fullName evidence="1">Uncharacterized protein</fullName>
    </submittedName>
</protein>
<gene>
    <name evidence="1" type="ORF">LCGC14_2651110</name>
</gene>
<reference evidence="1" key="1">
    <citation type="journal article" date="2015" name="Nature">
        <title>Complex archaea that bridge the gap between prokaryotes and eukaryotes.</title>
        <authorList>
            <person name="Spang A."/>
            <person name="Saw J.H."/>
            <person name="Jorgensen S.L."/>
            <person name="Zaremba-Niedzwiedzka K."/>
            <person name="Martijn J."/>
            <person name="Lind A.E."/>
            <person name="van Eijk R."/>
            <person name="Schleper C."/>
            <person name="Guy L."/>
            <person name="Ettema T.J."/>
        </authorList>
    </citation>
    <scope>NUCLEOTIDE SEQUENCE</scope>
</reference>
<comment type="caution">
    <text evidence="1">The sequence shown here is derived from an EMBL/GenBank/DDBJ whole genome shotgun (WGS) entry which is preliminary data.</text>
</comment>
<sequence>MLTGKCFRVLFLARLRSTFPLFLERIAILVRAVTREGHGTDAGGVVEPMAS</sequence>
<proteinExistence type="predicted"/>
<organism evidence="1">
    <name type="scientific">marine sediment metagenome</name>
    <dbReference type="NCBI Taxonomy" id="412755"/>
    <lineage>
        <taxon>unclassified sequences</taxon>
        <taxon>metagenomes</taxon>
        <taxon>ecological metagenomes</taxon>
    </lineage>
</organism>
<accession>A0A0F9AH28</accession>
<dbReference type="EMBL" id="LAZR01045978">
    <property type="protein sequence ID" value="KKK97605.1"/>
    <property type="molecule type" value="Genomic_DNA"/>
</dbReference>
<dbReference type="AlphaFoldDB" id="A0A0F9AH28"/>
<evidence type="ECO:0000313" key="1">
    <source>
        <dbReference type="EMBL" id="KKK97605.1"/>
    </source>
</evidence>